<feature type="modified residue" description="Phosphohistidine" evidence="9">
    <location>
        <position position="538"/>
    </location>
</feature>
<dbReference type="GO" id="GO:0006935">
    <property type="term" value="P:chemotaxis"/>
    <property type="evidence" value="ECO:0007669"/>
    <property type="project" value="InterPro"/>
</dbReference>
<dbReference type="CDD" id="cd17546">
    <property type="entry name" value="REC_hyHK_CKI1_RcsC-like"/>
    <property type="match status" value="1"/>
</dbReference>
<feature type="domain" description="HPt" evidence="15">
    <location>
        <begin position="194"/>
        <end position="297"/>
    </location>
</feature>
<evidence type="ECO:0000256" key="4">
    <source>
        <dbReference type="ARBA" id="ARBA00022553"/>
    </source>
</evidence>
<evidence type="ECO:0000256" key="8">
    <source>
        <dbReference type="ARBA" id="ARBA00035100"/>
    </source>
</evidence>
<feature type="modified residue" description="Phosphohistidine" evidence="9">
    <location>
        <position position="238"/>
    </location>
</feature>
<keyword evidence="17" id="KW-1185">Reference proteome</keyword>
<evidence type="ECO:0000256" key="3">
    <source>
        <dbReference type="ARBA" id="ARBA00021495"/>
    </source>
</evidence>
<dbReference type="PANTHER" id="PTHR43395">
    <property type="entry name" value="SENSOR HISTIDINE KINASE CHEA"/>
    <property type="match status" value="1"/>
</dbReference>
<evidence type="ECO:0000256" key="5">
    <source>
        <dbReference type="ARBA" id="ARBA00022679"/>
    </source>
</evidence>
<dbReference type="GO" id="GO:0005737">
    <property type="term" value="C:cytoplasm"/>
    <property type="evidence" value="ECO:0007669"/>
    <property type="project" value="InterPro"/>
</dbReference>
<comment type="function">
    <text evidence="8">Involved in the transmission of sensory signals from the chemoreceptors to the flagellar motors. CheA is autophosphorylated; it can transfer its phosphate group to either CheB or CheY.</text>
</comment>
<gene>
    <name evidence="16" type="ORF">SAMN05421733_107116</name>
</gene>
<dbReference type="SUPFAM" id="SSF47226">
    <property type="entry name" value="Histidine-containing phosphotransfer domain, HPT domain"/>
    <property type="match status" value="3"/>
</dbReference>
<evidence type="ECO:0000259" key="13">
    <source>
        <dbReference type="PROSITE" id="PS50110"/>
    </source>
</evidence>
<organism evidence="16 17">
    <name type="scientific">Acinetobacter boissieri</name>
    <dbReference type="NCBI Taxonomy" id="1219383"/>
    <lineage>
        <taxon>Bacteria</taxon>
        <taxon>Pseudomonadati</taxon>
        <taxon>Pseudomonadota</taxon>
        <taxon>Gammaproteobacteria</taxon>
        <taxon>Moraxellales</taxon>
        <taxon>Moraxellaceae</taxon>
        <taxon>Acinetobacter</taxon>
    </lineage>
</organism>
<comment type="catalytic activity">
    <reaction evidence="1">
        <text>ATP + protein L-histidine = ADP + protein N-phospho-L-histidine.</text>
        <dbReference type="EC" id="2.7.13.3"/>
    </reaction>
</comment>
<accession>A0A1G6HYA2</accession>
<dbReference type="Gene3D" id="1.20.120.160">
    <property type="entry name" value="HPT domain"/>
    <property type="match status" value="3"/>
</dbReference>
<dbReference type="PANTHER" id="PTHR43395:SF8">
    <property type="entry name" value="HISTIDINE KINASE"/>
    <property type="match status" value="1"/>
</dbReference>
<reference evidence="17" key="1">
    <citation type="submission" date="2016-09" db="EMBL/GenBank/DDBJ databases">
        <authorList>
            <person name="Varghese N."/>
            <person name="Submissions S."/>
        </authorList>
    </citation>
    <scope>NUCLEOTIDE SEQUENCE [LARGE SCALE GENOMIC DNA]</scope>
    <source>
        <strain evidence="17">ANC 4422</strain>
    </source>
</reference>
<dbReference type="SUPFAM" id="SSF55874">
    <property type="entry name" value="ATPase domain of HSP90 chaperone/DNA topoisomerase II/histidine kinase"/>
    <property type="match status" value="1"/>
</dbReference>
<keyword evidence="7" id="KW-0902">Two-component regulatory system</keyword>
<keyword evidence="5" id="KW-0808">Transferase</keyword>
<dbReference type="SMART" id="SM00260">
    <property type="entry name" value="CheW"/>
    <property type="match status" value="1"/>
</dbReference>
<dbReference type="InterPro" id="IPR011006">
    <property type="entry name" value="CheY-like_superfamily"/>
</dbReference>
<dbReference type="RefSeq" id="WP_171258559.1">
    <property type="nucleotide sequence ID" value="NZ_FMYL01000007.1"/>
</dbReference>
<name>A0A1G6HYA2_9GAMM</name>
<dbReference type="InterPro" id="IPR036641">
    <property type="entry name" value="HPT_dom_sf"/>
</dbReference>
<dbReference type="InterPro" id="IPR004358">
    <property type="entry name" value="Sig_transdc_His_kin-like_C"/>
</dbReference>
<evidence type="ECO:0000259" key="12">
    <source>
        <dbReference type="PROSITE" id="PS50109"/>
    </source>
</evidence>
<dbReference type="SMART" id="SM00073">
    <property type="entry name" value="HPT"/>
    <property type="match status" value="3"/>
</dbReference>
<feature type="domain" description="CheW-like" evidence="14">
    <location>
        <begin position="1139"/>
        <end position="1279"/>
    </location>
</feature>
<dbReference type="InterPro" id="IPR002545">
    <property type="entry name" value="CheW-lke_dom"/>
</dbReference>
<dbReference type="InterPro" id="IPR003594">
    <property type="entry name" value="HATPase_dom"/>
</dbReference>
<dbReference type="PROSITE" id="PS50851">
    <property type="entry name" value="CHEW"/>
    <property type="match status" value="1"/>
</dbReference>
<dbReference type="Gene3D" id="3.40.50.2300">
    <property type="match status" value="1"/>
</dbReference>
<keyword evidence="11" id="KW-0175">Coiled coil</keyword>
<keyword evidence="6 16" id="KW-0418">Kinase</keyword>
<dbReference type="Pfam" id="PF02518">
    <property type="entry name" value="HATPase_c"/>
    <property type="match status" value="1"/>
</dbReference>
<dbReference type="FunFam" id="3.30.565.10:FF:000016">
    <property type="entry name" value="Chemotaxis protein CheA, putative"/>
    <property type="match status" value="1"/>
</dbReference>
<sequence>MNEFVQRLVQDIAVPADTYLQQDTEIVEIFAEEAEEIIVELTELFVQWQQDLHAFEALTVIRRHFHTLKGSGRMVGANQMGEFAWGIEELLNSVLQEHILLTEDIKQYTLSSFDFYQKQLLPSIQHIEPLTCDIRPFLYVAKALKEQQTVDAQIWQIITASDVNTETIPGDDLTAEEISTALPETVEEDTVSSTISIMVDIPSVYLDEMAEHLEKVRHYLNNNEPSIKDTTGLIRAIHTLKGSSSMMNVDDLVFASGNVEVSLNLELQEKGQLDLSLNLLEQFEIFLSQYLLGLRATDASLITSSLKQFKTVWQQYEEYIKHSEQEQIRINDIIALNIDHLLGVADDFDLKVWRDAESYLTELIDESEILIQWADSKNLVDLADYVIKLRQAYMILLAVAFSDYDALKIQSIAFDDFHNALMIYFDFLASGQINPVLLQHQDELDVLINTLSEIRSNAEQPLVIPAPDIPVAQIIKKIECDEFNLSQCSANVLDDTELVDIFVEEAEEIVAQMDSDLSEFESNPIQLITLKKLMRNLHTLKGSANMIQAVNLGTIAHHLESVYELLIHQKREATPLLLAILRCIHDKLAGRTDAIRDQGLDFNATHTLALLESCKQIGENYDFTLDTTSEAIIEDHDKISKSSDQENLATEKPAYIRHTPQSMALLDVTQNAFHAWCEDRSSRSLLLAVQRGMYALDHDAKQIVDAKQLQDLTALLVDFFEQYTIYQIQTDIHDDNINMAFDRISAYFNQNIDLSALEKVRQAIEKIKFTSFSSTGRTESVEQMAQAVDDVQGDGATPPSMHGLWQDQSDATITQEMLRVSAVTIDKVTNLTAESAINRSRVEMGLNQFSTTLSEMELAIVRLSEQLRRMEGELETQILAKHGTEHDYQDFDPLEMDQYSALNQLSKSLAESASDLLDFKSTLSDKITDSETLLLEQARMQTDVQDNLLRVRQVGFSLIESRLQRLVRQTAMSVNRSVELEIINSRLEIDRSILDRLVSPLEHMLRNSIDHGIESTRERLQKEKPKVGKVSITLTRQGTDILLDIKDDGRGIDVNQIRRKAEGLGLITEYEKMADEDILQFIFSSGFSTAEQLTQLSGRGVGLDVVKNDIRTLGGHISVTSVKGQGAQFTIRIPTIMTVADALMVKVSEQQFAIPLSQIDRITMMPSEALQNYFNSDEESLQIDGRDCRLRYLSEFLGYAKKPSFGITENFPIIMVRGYNNQLVALLVDQLVGSRVEIVVKPLNNTLKHIQTLGGATILGDGRVCFILDAQNIARSAQNTMRYSPVSDHLNYDDKQDLRHTVMIVDDSVTVRKVTSRILERHGYDIVTAKDGLDAMEKLETFNPDIMLLDIEMPRMDGFEVANLVRSDAVHHGLPIIMITSRTGLKHRERAISLGVNHYMGKPFQEDNLLAQIEKVLHDLKGDSHGR</sequence>
<evidence type="ECO:0000256" key="6">
    <source>
        <dbReference type="ARBA" id="ARBA00022777"/>
    </source>
</evidence>
<dbReference type="Gene3D" id="3.30.565.10">
    <property type="entry name" value="Histidine kinase-like ATPase, C-terminal domain"/>
    <property type="match status" value="1"/>
</dbReference>
<dbReference type="EMBL" id="FMYL01000007">
    <property type="protein sequence ID" value="SDB99289.1"/>
    <property type="molecule type" value="Genomic_DNA"/>
</dbReference>
<dbReference type="PRINTS" id="PR00344">
    <property type="entry name" value="BCTRLSENSOR"/>
</dbReference>
<dbReference type="SUPFAM" id="SSF52172">
    <property type="entry name" value="CheY-like"/>
    <property type="match status" value="1"/>
</dbReference>
<dbReference type="EC" id="2.7.13.3" evidence="2"/>
<evidence type="ECO:0000259" key="14">
    <source>
        <dbReference type="PROSITE" id="PS50851"/>
    </source>
</evidence>
<feature type="domain" description="HPt" evidence="15">
    <location>
        <begin position="491"/>
        <end position="598"/>
    </location>
</feature>
<dbReference type="InterPro" id="IPR001789">
    <property type="entry name" value="Sig_transdc_resp-reg_receiver"/>
</dbReference>
<dbReference type="SMART" id="SM00387">
    <property type="entry name" value="HATPase_c"/>
    <property type="match status" value="1"/>
</dbReference>
<dbReference type="PROSITE" id="PS50894">
    <property type="entry name" value="HPT"/>
    <property type="match status" value="3"/>
</dbReference>
<dbReference type="SUPFAM" id="SSF50341">
    <property type="entry name" value="CheW-like"/>
    <property type="match status" value="1"/>
</dbReference>
<evidence type="ECO:0000256" key="10">
    <source>
        <dbReference type="PROSITE-ProRule" id="PRU00169"/>
    </source>
</evidence>
<dbReference type="Pfam" id="PF01584">
    <property type="entry name" value="CheW"/>
    <property type="match status" value="1"/>
</dbReference>
<dbReference type="SMART" id="SM00448">
    <property type="entry name" value="REC"/>
    <property type="match status" value="1"/>
</dbReference>
<evidence type="ECO:0000313" key="17">
    <source>
        <dbReference type="Proteomes" id="UP000242501"/>
    </source>
</evidence>
<feature type="modified residue" description="4-aspartylphosphate" evidence="10">
    <location>
        <position position="1350"/>
    </location>
</feature>
<evidence type="ECO:0000256" key="9">
    <source>
        <dbReference type="PROSITE-ProRule" id="PRU00110"/>
    </source>
</evidence>
<dbReference type="InterPro" id="IPR008207">
    <property type="entry name" value="Sig_transdc_His_kin_Hpt_dom"/>
</dbReference>
<feature type="domain" description="Histidine kinase" evidence="12">
    <location>
        <begin position="904"/>
        <end position="1137"/>
    </location>
</feature>
<dbReference type="GO" id="GO:0000155">
    <property type="term" value="F:phosphorelay sensor kinase activity"/>
    <property type="evidence" value="ECO:0007669"/>
    <property type="project" value="InterPro"/>
</dbReference>
<dbReference type="InterPro" id="IPR051315">
    <property type="entry name" value="Bact_Chemotaxis_CheA"/>
</dbReference>
<evidence type="ECO:0000259" key="15">
    <source>
        <dbReference type="PROSITE" id="PS50894"/>
    </source>
</evidence>
<evidence type="ECO:0000256" key="1">
    <source>
        <dbReference type="ARBA" id="ARBA00000085"/>
    </source>
</evidence>
<feature type="domain" description="HPt" evidence="15">
    <location>
        <begin position="19"/>
        <end position="123"/>
    </location>
</feature>
<feature type="coiled-coil region" evidence="11">
    <location>
        <begin position="853"/>
        <end position="880"/>
    </location>
</feature>
<dbReference type="STRING" id="1219383.SAMN05421733_107116"/>
<proteinExistence type="predicted"/>
<evidence type="ECO:0000256" key="11">
    <source>
        <dbReference type="SAM" id="Coils"/>
    </source>
</evidence>
<protein>
    <recommendedName>
        <fullName evidence="3">Chemotaxis protein CheA</fullName>
        <ecNumber evidence="2">2.7.13.3</ecNumber>
    </recommendedName>
</protein>
<dbReference type="InterPro" id="IPR005467">
    <property type="entry name" value="His_kinase_dom"/>
</dbReference>
<dbReference type="PROSITE" id="PS50110">
    <property type="entry name" value="RESPONSE_REGULATORY"/>
    <property type="match status" value="1"/>
</dbReference>
<feature type="domain" description="Response regulatory" evidence="13">
    <location>
        <begin position="1301"/>
        <end position="1417"/>
    </location>
</feature>
<dbReference type="InterPro" id="IPR036890">
    <property type="entry name" value="HATPase_C_sf"/>
</dbReference>
<keyword evidence="4 10" id="KW-0597">Phosphoprotein</keyword>
<dbReference type="Pfam" id="PF01627">
    <property type="entry name" value="Hpt"/>
    <property type="match status" value="3"/>
</dbReference>
<feature type="modified residue" description="Phosphohistidine" evidence="9">
    <location>
        <position position="66"/>
    </location>
</feature>
<dbReference type="InterPro" id="IPR036061">
    <property type="entry name" value="CheW-like_dom_sf"/>
</dbReference>
<evidence type="ECO:0000313" key="16">
    <source>
        <dbReference type="EMBL" id="SDB99289.1"/>
    </source>
</evidence>
<dbReference type="Pfam" id="PF00072">
    <property type="entry name" value="Response_reg"/>
    <property type="match status" value="1"/>
</dbReference>
<dbReference type="InterPro" id="IPR004105">
    <property type="entry name" value="CheA-like_dim"/>
</dbReference>
<dbReference type="PROSITE" id="PS50109">
    <property type="entry name" value="HIS_KIN"/>
    <property type="match status" value="1"/>
</dbReference>
<dbReference type="SMART" id="SM01231">
    <property type="entry name" value="H-kinase_dim"/>
    <property type="match status" value="1"/>
</dbReference>
<evidence type="ECO:0000256" key="7">
    <source>
        <dbReference type="ARBA" id="ARBA00023012"/>
    </source>
</evidence>
<dbReference type="Proteomes" id="UP000242501">
    <property type="component" value="Unassembled WGS sequence"/>
</dbReference>
<evidence type="ECO:0000256" key="2">
    <source>
        <dbReference type="ARBA" id="ARBA00012438"/>
    </source>
</evidence>
<dbReference type="Gene3D" id="2.30.30.40">
    <property type="entry name" value="SH3 Domains"/>
    <property type="match status" value="1"/>
</dbReference>
<dbReference type="CDD" id="cd00088">
    <property type="entry name" value="HPT"/>
    <property type="match status" value="3"/>
</dbReference>